<evidence type="ECO:0000313" key="2">
    <source>
        <dbReference type="EMBL" id="GGL30976.1"/>
    </source>
</evidence>
<dbReference type="PANTHER" id="PTHR37692">
    <property type="entry name" value="HYPOTHETICAL MEMBRANE SPANNING PROTEIN"/>
    <property type="match status" value="1"/>
</dbReference>
<dbReference type="PANTHER" id="PTHR37692:SF1">
    <property type="entry name" value="DUF420 DOMAIN-CONTAINING PROTEIN"/>
    <property type="match status" value="1"/>
</dbReference>
<feature type="transmembrane region" description="Helical" evidence="1">
    <location>
        <begin position="46"/>
        <end position="68"/>
    </location>
</feature>
<dbReference type="AlphaFoldDB" id="A0A830F908"/>
<dbReference type="EMBL" id="BMPF01000002">
    <property type="protein sequence ID" value="GGL30976.1"/>
    <property type="molecule type" value="Genomic_DNA"/>
</dbReference>
<feature type="transmembrane region" description="Helical" evidence="1">
    <location>
        <begin position="80"/>
        <end position="98"/>
    </location>
</feature>
<dbReference type="InterPro" id="IPR007352">
    <property type="entry name" value="DUF420"/>
</dbReference>
<evidence type="ECO:0008006" key="4">
    <source>
        <dbReference type="Google" id="ProtNLM"/>
    </source>
</evidence>
<keyword evidence="1" id="KW-0812">Transmembrane</keyword>
<dbReference type="Pfam" id="PF04238">
    <property type="entry name" value="DUF420"/>
    <property type="match status" value="1"/>
</dbReference>
<dbReference type="Proteomes" id="UP000628840">
    <property type="component" value="Unassembled WGS sequence"/>
</dbReference>
<dbReference type="OrthoDB" id="213478at2157"/>
<gene>
    <name evidence="2" type="ORF">GCM10009037_13420</name>
</gene>
<dbReference type="RefSeq" id="WP_188881089.1">
    <property type="nucleotide sequence ID" value="NZ_BMPF01000002.1"/>
</dbReference>
<protein>
    <recommendedName>
        <fullName evidence="4">DUF420 domain-containing protein</fullName>
    </recommendedName>
</protein>
<proteinExistence type="predicted"/>
<evidence type="ECO:0000313" key="3">
    <source>
        <dbReference type="Proteomes" id="UP000628840"/>
    </source>
</evidence>
<feature type="transmembrane region" description="Helical" evidence="1">
    <location>
        <begin position="20"/>
        <end position="40"/>
    </location>
</feature>
<organism evidence="2 3">
    <name type="scientific">Halarchaeum grantii</name>
    <dbReference type="NCBI Taxonomy" id="1193105"/>
    <lineage>
        <taxon>Archaea</taxon>
        <taxon>Methanobacteriati</taxon>
        <taxon>Methanobacteriota</taxon>
        <taxon>Stenosarchaea group</taxon>
        <taxon>Halobacteria</taxon>
        <taxon>Halobacteriales</taxon>
        <taxon>Halobacteriaceae</taxon>
    </lineage>
</organism>
<feature type="transmembrane region" description="Helical" evidence="1">
    <location>
        <begin position="171"/>
        <end position="190"/>
    </location>
</feature>
<keyword evidence="1" id="KW-1133">Transmembrane helix</keyword>
<accession>A0A830F908</accession>
<keyword evidence="3" id="KW-1185">Reference proteome</keyword>
<keyword evidence="1" id="KW-0472">Membrane</keyword>
<feature type="transmembrane region" description="Helical" evidence="1">
    <location>
        <begin position="126"/>
        <end position="150"/>
    </location>
</feature>
<sequence>MTIRGYAHAHPRRVTAVVSAVGYALVLGTFAGVLPIFPAIGERTVLLLSDAIAVINTCALSALLLGYYFVKRGRIRAHRAAMLTAFALILLFLVAYLWKVGGGFEKEIVIEQGQFLAAYADVVYPLYLAMLAIHILLSALAVPVVVHAVVLGLSHDVAELPDTDHPLAGKLAVASWSLSLAFGVVTYWLLNHVYSWVPR</sequence>
<reference evidence="2 3" key="1">
    <citation type="journal article" date="2019" name="Int. J. Syst. Evol. Microbiol.">
        <title>The Global Catalogue of Microorganisms (GCM) 10K type strain sequencing project: providing services to taxonomists for standard genome sequencing and annotation.</title>
        <authorList>
            <consortium name="The Broad Institute Genomics Platform"/>
            <consortium name="The Broad Institute Genome Sequencing Center for Infectious Disease"/>
            <person name="Wu L."/>
            <person name="Ma J."/>
        </authorList>
    </citation>
    <scope>NUCLEOTIDE SEQUENCE [LARGE SCALE GENOMIC DNA]</scope>
    <source>
        <strain evidence="2 3">JCM 19585</strain>
    </source>
</reference>
<evidence type="ECO:0000256" key="1">
    <source>
        <dbReference type="SAM" id="Phobius"/>
    </source>
</evidence>
<comment type="caution">
    <text evidence="2">The sequence shown here is derived from an EMBL/GenBank/DDBJ whole genome shotgun (WGS) entry which is preliminary data.</text>
</comment>
<name>A0A830F908_9EURY</name>